<dbReference type="EC" id="1.13.12.19" evidence="4"/>
<dbReference type="PRINTS" id="PR00682">
    <property type="entry name" value="IPNSYNTHASE"/>
</dbReference>
<accession>A0A4R6ALF1</accession>
<evidence type="ECO:0000256" key="8">
    <source>
        <dbReference type="ARBA" id="ARBA00031282"/>
    </source>
</evidence>
<dbReference type="InterPro" id="IPR005123">
    <property type="entry name" value="Oxoglu/Fe-dep_dioxygenase_dom"/>
</dbReference>
<evidence type="ECO:0000256" key="1">
    <source>
        <dbReference type="ARBA" id="ARBA00001954"/>
    </source>
</evidence>
<evidence type="ECO:0000256" key="2">
    <source>
        <dbReference type="ARBA" id="ARBA00004767"/>
    </source>
</evidence>
<sequence length="311" mass="34058">MRATDIPEIDARDLVPGAPGRAAALADLARAARVSGFFTVHSTAIDAEEIAGVLVELRAFFHAPEAEKSRIDMAATGSNRGWGAPLGERVDPGSNPDYKEVFDMGFELAPGDPLAARGLRYYAPNRWPEGRPRFRATLERYYARTMGVSMTLLRALAEALGAPRDHFDGRFDRPMALLRGNFYPARPPWAGERDFGIAPHTDYGCLTLLAGDGVPGLEVQGRAGDWRPVTSRPGAFVVNFGEMLEIWTAGEVRATPHRVIGSEAERISLPLFFNPDYDTDISPPGSVTPRLAGEHLSRRFDETYLHLDPTA</sequence>
<keyword evidence="11" id="KW-0408">Iron</keyword>
<organism evidence="13 14">
    <name type="scientific">Palleronia sediminis</name>
    <dbReference type="NCBI Taxonomy" id="2547833"/>
    <lineage>
        <taxon>Bacteria</taxon>
        <taxon>Pseudomonadati</taxon>
        <taxon>Pseudomonadota</taxon>
        <taxon>Alphaproteobacteria</taxon>
        <taxon>Rhodobacterales</taxon>
        <taxon>Roseobacteraceae</taxon>
        <taxon>Palleronia</taxon>
    </lineage>
</organism>
<evidence type="ECO:0000256" key="3">
    <source>
        <dbReference type="ARBA" id="ARBA00012293"/>
    </source>
</evidence>
<feature type="domain" description="Fe2OG dioxygenase" evidence="12">
    <location>
        <begin position="173"/>
        <end position="275"/>
    </location>
</feature>
<dbReference type="EMBL" id="SNAA01000001">
    <property type="protein sequence ID" value="TDL84172.1"/>
    <property type="molecule type" value="Genomic_DNA"/>
</dbReference>
<dbReference type="PANTHER" id="PTHR47990">
    <property type="entry name" value="2-OXOGLUTARATE (2OG) AND FE(II)-DEPENDENT OXYGENASE SUPERFAMILY PROTEIN-RELATED"/>
    <property type="match status" value="1"/>
</dbReference>
<comment type="caution">
    <text evidence="13">The sequence shown here is derived from an EMBL/GenBank/DDBJ whole genome shotgun (WGS) entry which is preliminary data.</text>
</comment>
<dbReference type="Proteomes" id="UP000295701">
    <property type="component" value="Unassembled WGS sequence"/>
</dbReference>
<dbReference type="InterPro" id="IPR026992">
    <property type="entry name" value="DIOX_N"/>
</dbReference>
<dbReference type="OrthoDB" id="21825at2"/>
<evidence type="ECO:0000256" key="7">
    <source>
        <dbReference type="ARBA" id="ARBA00031011"/>
    </source>
</evidence>
<dbReference type="GO" id="GO:0102276">
    <property type="term" value="F:2-oxoglutarate oxygenase/decarboxylase (ethylene-forming) activity"/>
    <property type="evidence" value="ECO:0007669"/>
    <property type="project" value="UniProtKB-EC"/>
</dbReference>
<evidence type="ECO:0000313" key="14">
    <source>
        <dbReference type="Proteomes" id="UP000295701"/>
    </source>
</evidence>
<dbReference type="GO" id="GO:0046872">
    <property type="term" value="F:metal ion binding"/>
    <property type="evidence" value="ECO:0007669"/>
    <property type="project" value="UniProtKB-KW"/>
</dbReference>
<gene>
    <name evidence="13" type="ORF">E2L08_01500</name>
</gene>
<dbReference type="AlphaFoldDB" id="A0A4R6ALF1"/>
<dbReference type="Pfam" id="PF03171">
    <property type="entry name" value="2OG-FeII_Oxy"/>
    <property type="match status" value="1"/>
</dbReference>
<keyword evidence="6" id="KW-0266">Ethylene biosynthesis</keyword>
<dbReference type="RefSeq" id="WP_133395271.1">
    <property type="nucleotide sequence ID" value="NZ_SNAA01000001.1"/>
</dbReference>
<dbReference type="Pfam" id="PF14226">
    <property type="entry name" value="DIOX_N"/>
    <property type="match status" value="1"/>
</dbReference>
<dbReference type="InterPro" id="IPR044861">
    <property type="entry name" value="IPNS-like_FE2OG_OXY"/>
</dbReference>
<evidence type="ECO:0000256" key="6">
    <source>
        <dbReference type="ARBA" id="ARBA00022666"/>
    </source>
</evidence>
<comment type="pathway">
    <text evidence="2">Alkene biosynthesis; ethylene biosynthesis via 2-oxoglutarate.</text>
</comment>
<dbReference type="Gene3D" id="2.60.120.330">
    <property type="entry name" value="B-lactam Antibiotic, Isopenicillin N Synthase, Chain"/>
    <property type="match status" value="1"/>
</dbReference>
<keyword evidence="14" id="KW-1185">Reference proteome</keyword>
<evidence type="ECO:0000256" key="10">
    <source>
        <dbReference type="ARBA" id="ARBA00049359"/>
    </source>
</evidence>
<evidence type="ECO:0000256" key="4">
    <source>
        <dbReference type="ARBA" id="ARBA00012531"/>
    </source>
</evidence>
<dbReference type="InterPro" id="IPR027443">
    <property type="entry name" value="IPNS-like_sf"/>
</dbReference>
<dbReference type="GO" id="GO:0009693">
    <property type="term" value="P:ethylene biosynthetic process"/>
    <property type="evidence" value="ECO:0007669"/>
    <property type="project" value="UniProtKB-KW"/>
</dbReference>
<evidence type="ECO:0000256" key="11">
    <source>
        <dbReference type="RuleBase" id="RU003682"/>
    </source>
</evidence>
<name>A0A4R6ALF1_9RHOB</name>
<dbReference type="EC" id="1.14.20.7" evidence="3"/>
<comment type="cofactor">
    <cofactor evidence="1">
        <name>Fe(2+)</name>
        <dbReference type="ChEBI" id="CHEBI:29033"/>
    </cofactor>
</comment>
<dbReference type="InterPro" id="IPR050231">
    <property type="entry name" value="Iron_ascorbate_oxido_reductase"/>
</dbReference>
<evidence type="ECO:0000256" key="9">
    <source>
        <dbReference type="ARBA" id="ARBA00047725"/>
    </source>
</evidence>
<keyword evidence="11" id="KW-0560">Oxidoreductase</keyword>
<comment type="catalytic activity">
    <reaction evidence="10">
        <text>L-arginine + 2-oxoglutarate + O2 = guanidine + L-glutamate 5-semialdehyde + succinate + CO2</text>
        <dbReference type="Rhea" id="RHEA:31535"/>
        <dbReference type="ChEBI" id="CHEBI:15379"/>
        <dbReference type="ChEBI" id="CHEBI:16526"/>
        <dbReference type="ChEBI" id="CHEBI:16810"/>
        <dbReference type="ChEBI" id="CHEBI:30031"/>
        <dbReference type="ChEBI" id="CHEBI:30087"/>
        <dbReference type="ChEBI" id="CHEBI:32682"/>
        <dbReference type="ChEBI" id="CHEBI:58066"/>
        <dbReference type="EC" id="1.14.20.7"/>
    </reaction>
</comment>
<evidence type="ECO:0000256" key="5">
    <source>
        <dbReference type="ARBA" id="ARBA00019045"/>
    </source>
</evidence>
<reference evidence="13 14" key="1">
    <citation type="submission" date="2019-03" db="EMBL/GenBank/DDBJ databases">
        <title>Primorskyibacter sp. SS33 isolated from sediments.</title>
        <authorList>
            <person name="Xunke S."/>
        </authorList>
    </citation>
    <scope>NUCLEOTIDE SEQUENCE [LARGE SCALE GENOMIC DNA]</scope>
    <source>
        <strain evidence="13 14">SS33</strain>
    </source>
</reference>
<dbReference type="PROSITE" id="PS51471">
    <property type="entry name" value="FE2OG_OXY"/>
    <property type="match status" value="1"/>
</dbReference>
<evidence type="ECO:0000313" key="13">
    <source>
        <dbReference type="EMBL" id="TDL84172.1"/>
    </source>
</evidence>
<comment type="similarity">
    <text evidence="11">Belongs to the iron/ascorbate-dependent oxidoreductase family.</text>
</comment>
<proteinExistence type="inferred from homology"/>
<dbReference type="SUPFAM" id="SSF51197">
    <property type="entry name" value="Clavaminate synthase-like"/>
    <property type="match status" value="1"/>
</dbReference>
<keyword evidence="11" id="KW-0479">Metal-binding</keyword>
<comment type="catalytic activity">
    <reaction evidence="9">
        <text>2-oxoglutarate + O2 + 2 H(+) = ethene + 3 CO2 + H2O</text>
        <dbReference type="Rhea" id="RHEA:31523"/>
        <dbReference type="ChEBI" id="CHEBI:15377"/>
        <dbReference type="ChEBI" id="CHEBI:15378"/>
        <dbReference type="ChEBI" id="CHEBI:15379"/>
        <dbReference type="ChEBI" id="CHEBI:16526"/>
        <dbReference type="ChEBI" id="CHEBI:16810"/>
        <dbReference type="ChEBI" id="CHEBI:18153"/>
        <dbReference type="EC" id="1.13.12.19"/>
    </reaction>
</comment>
<evidence type="ECO:0000259" key="12">
    <source>
        <dbReference type="PROSITE" id="PS51471"/>
    </source>
</evidence>
<protein>
    <recommendedName>
        <fullName evidence="5">2-oxoglutarate-dependent ethylene/succinate-forming enzyme</fullName>
        <ecNumber evidence="4">1.13.12.19</ecNumber>
        <ecNumber evidence="3">1.14.20.7</ecNumber>
    </recommendedName>
    <alternativeName>
        <fullName evidence="7">2-oxoglutarate dioxygenase (ethylene-forming)</fullName>
    </alternativeName>
    <alternativeName>
        <fullName evidence="8">2-oxoglutarate/L-arginine monooxygenase/decarboxylase (succinate-forming)</fullName>
    </alternativeName>
</protein>